<dbReference type="RefSeq" id="WP_090556418.1">
    <property type="nucleotide sequence ID" value="NZ_FNRA01000004.1"/>
</dbReference>
<reference evidence="8 9" key="1">
    <citation type="submission" date="2016-10" db="EMBL/GenBank/DDBJ databases">
        <authorList>
            <person name="de Groot N.N."/>
        </authorList>
    </citation>
    <scope>NUCLEOTIDE SEQUENCE [LARGE SCALE GENOMIC DNA]</scope>
    <source>
        <strain evidence="8 9">DSM 19033</strain>
    </source>
</reference>
<name>A0A1H4D1Z1_9SPHI</name>
<keyword evidence="9" id="KW-1185">Reference proteome</keyword>
<dbReference type="OrthoDB" id="680764at2"/>
<comment type="similarity">
    <text evidence="2">Belongs to the DoxX family.</text>
</comment>
<gene>
    <name evidence="8" type="ORF">SAMN05443550_104292</name>
</gene>
<evidence type="ECO:0000256" key="2">
    <source>
        <dbReference type="ARBA" id="ARBA00006679"/>
    </source>
</evidence>
<evidence type="ECO:0000256" key="4">
    <source>
        <dbReference type="ARBA" id="ARBA00022692"/>
    </source>
</evidence>
<dbReference type="GO" id="GO:0005886">
    <property type="term" value="C:plasma membrane"/>
    <property type="evidence" value="ECO:0007669"/>
    <property type="project" value="UniProtKB-SubCell"/>
</dbReference>
<evidence type="ECO:0000256" key="6">
    <source>
        <dbReference type="ARBA" id="ARBA00023136"/>
    </source>
</evidence>
<evidence type="ECO:0000256" key="5">
    <source>
        <dbReference type="ARBA" id="ARBA00022989"/>
    </source>
</evidence>
<evidence type="ECO:0000313" key="9">
    <source>
        <dbReference type="Proteomes" id="UP000198850"/>
    </source>
</evidence>
<dbReference type="Proteomes" id="UP000198850">
    <property type="component" value="Unassembled WGS sequence"/>
</dbReference>
<keyword evidence="6 7" id="KW-0472">Membrane</keyword>
<feature type="transmembrane region" description="Helical" evidence="7">
    <location>
        <begin position="21"/>
        <end position="39"/>
    </location>
</feature>
<dbReference type="PANTHER" id="PTHR33452">
    <property type="entry name" value="OXIDOREDUCTASE CATD-RELATED"/>
    <property type="match status" value="1"/>
</dbReference>
<evidence type="ECO:0000313" key="8">
    <source>
        <dbReference type="EMBL" id="SEA66657.1"/>
    </source>
</evidence>
<dbReference type="PANTHER" id="PTHR33452:SF1">
    <property type="entry name" value="INNER MEMBRANE PROTEIN YPHA-RELATED"/>
    <property type="match status" value="1"/>
</dbReference>
<feature type="transmembrane region" description="Helical" evidence="7">
    <location>
        <begin position="117"/>
        <end position="139"/>
    </location>
</feature>
<dbReference type="Pfam" id="PF07681">
    <property type="entry name" value="DoxX"/>
    <property type="match status" value="1"/>
</dbReference>
<keyword evidence="4 7" id="KW-0812">Transmembrane</keyword>
<sequence length="149" mass="16220">MTVIQKIERWGDQHTAKALGFVRMGLGILIFCKGIAIVSNTQALQELLVQHSVFGFSGMMASVAIHIVGFVHLVGGILIAIGLLTRFAAVIQIPILLVAVFFVNISRGFTMLNSELWLSLIVLLLLILFWVTGSGPYSVDQAMKKKPVA</sequence>
<evidence type="ECO:0000256" key="3">
    <source>
        <dbReference type="ARBA" id="ARBA00022475"/>
    </source>
</evidence>
<evidence type="ECO:0000256" key="1">
    <source>
        <dbReference type="ARBA" id="ARBA00004651"/>
    </source>
</evidence>
<accession>A0A1H4D1Z1</accession>
<dbReference type="STRING" id="425514.SAMN05443550_104292"/>
<dbReference type="EMBL" id="FNRA01000004">
    <property type="protein sequence ID" value="SEA66657.1"/>
    <property type="molecule type" value="Genomic_DNA"/>
</dbReference>
<comment type="subcellular location">
    <subcellularLocation>
        <location evidence="1">Cell membrane</location>
        <topology evidence="1">Multi-pass membrane protein</topology>
    </subcellularLocation>
</comment>
<proteinExistence type="inferred from homology"/>
<feature type="transmembrane region" description="Helical" evidence="7">
    <location>
        <begin position="59"/>
        <end position="80"/>
    </location>
</feature>
<evidence type="ECO:0000256" key="7">
    <source>
        <dbReference type="SAM" id="Phobius"/>
    </source>
</evidence>
<organism evidence="8 9">
    <name type="scientific">Pedobacter hartonius</name>
    <dbReference type="NCBI Taxonomy" id="425514"/>
    <lineage>
        <taxon>Bacteria</taxon>
        <taxon>Pseudomonadati</taxon>
        <taxon>Bacteroidota</taxon>
        <taxon>Sphingobacteriia</taxon>
        <taxon>Sphingobacteriales</taxon>
        <taxon>Sphingobacteriaceae</taxon>
        <taxon>Pedobacter</taxon>
    </lineage>
</organism>
<dbReference type="InterPro" id="IPR051907">
    <property type="entry name" value="DoxX-like_oxidoreductase"/>
</dbReference>
<keyword evidence="5 7" id="KW-1133">Transmembrane helix</keyword>
<dbReference type="AlphaFoldDB" id="A0A1H4D1Z1"/>
<protein>
    <submittedName>
        <fullName evidence="8">Uncharacterized membrane protein YphA, DoxX/SURF4 family</fullName>
    </submittedName>
</protein>
<dbReference type="InterPro" id="IPR032808">
    <property type="entry name" value="DoxX"/>
</dbReference>
<keyword evidence="3" id="KW-1003">Cell membrane</keyword>
<feature type="transmembrane region" description="Helical" evidence="7">
    <location>
        <begin position="87"/>
        <end position="105"/>
    </location>
</feature>